<protein>
    <submittedName>
        <fullName evidence="1">Uncharacterized protein</fullName>
    </submittedName>
</protein>
<proteinExistence type="predicted"/>
<sequence>MKSTPFVVGSTKDLGDEAHQEFCYIVRFVSDYELMRFEKPFLSLLLLLYLHLLNTSGNHKVRKRVLYFIQNFIHRAVVVAQARGKDAAHHIGQAKHLDHTYYRSHEMMLVLLVPWPFIASDRRRKEFIHNACL</sequence>
<dbReference type="AlphaFoldDB" id="M1H0R2"/>
<evidence type="ECO:0000313" key="1">
    <source>
        <dbReference type="EMBL" id="AGE43978.1"/>
    </source>
</evidence>
<organism evidence="1">
    <name type="scientific">Naegleria fowleri</name>
    <name type="common">Brain eating amoeba</name>
    <dbReference type="NCBI Taxonomy" id="5763"/>
    <lineage>
        <taxon>Eukaryota</taxon>
        <taxon>Discoba</taxon>
        <taxon>Heterolobosea</taxon>
        <taxon>Tetramitia</taxon>
        <taxon>Eutetramitia</taxon>
        <taxon>Vahlkampfiidae</taxon>
        <taxon>Naegleria</taxon>
    </lineage>
</organism>
<reference evidence="1" key="1">
    <citation type="journal article" date="2013" name="J. Eukaryot. Microbiol.">
        <title>The Mitochondrial Genome and a 60-kb Nuclear DNA Segment from Naegleria fowleri, the Causative Agent of Primary Amoebic Meningoencephalitis.</title>
        <authorList>
            <person name="Herman E.K."/>
            <person name="Greninger A.L."/>
            <person name="Visvesvara G.S."/>
            <person name="Marciano-Cabral F."/>
            <person name="Dacks J.B."/>
            <person name="Chiu C.Y."/>
        </authorList>
    </citation>
    <scope>NUCLEOTIDE SEQUENCE</scope>
</reference>
<accession>M1H0R2</accession>
<name>M1H0R2_NAEFO</name>
<dbReference type="EMBL" id="JX827422">
    <property type="protein sequence ID" value="AGE43978.1"/>
    <property type="molecule type" value="Genomic_DNA"/>
</dbReference>